<evidence type="ECO:0000256" key="1">
    <source>
        <dbReference type="SAM" id="MobiDB-lite"/>
    </source>
</evidence>
<feature type="region of interest" description="Disordered" evidence="1">
    <location>
        <begin position="145"/>
        <end position="166"/>
    </location>
</feature>
<keyword evidence="3" id="KW-1185">Reference proteome</keyword>
<feature type="compositionally biased region" description="Basic and acidic residues" evidence="1">
    <location>
        <begin position="145"/>
        <end position="163"/>
    </location>
</feature>
<accession>A0A4R3VCH7</accession>
<reference evidence="2 3" key="1">
    <citation type="submission" date="2019-03" db="EMBL/GenBank/DDBJ databases">
        <title>Genomic Encyclopedia of Type Strains, Phase IV (KMG-IV): sequencing the most valuable type-strain genomes for metagenomic binning, comparative biology and taxonomic classification.</title>
        <authorList>
            <person name="Goeker M."/>
        </authorList>
    </citation>
    <scope>NUCLEOTIDE SEQUENCE [LARGE SCALE GENOMIC DNA]</scope>
    <source>
        <strain evidence="2 3">DSM 100048</strain>
    </source>
</reference>
<organism evidence="2 3">
    <name type="scientific">Paracandidimonas soli</name>
    <dbReference type="NCBI Taxonomy" id="1917182"/>
    <lineage>
        <taxon>Bacteria</taxon>
        <taxon>Pseudomonadati</taxon>
        <taxon>Pseudomonadota</taxon>
        <taxon>Betaproteobacteria</taxon>
        <taxon>Burkholderiales</taxon>
        <taxon>Alcaligenaceae</taxon>
        <taxon>Paracandidimonas</taxon>
    </lineage>
</organism>
<dbReference type="EMBL" id="SMBX01000002">
    <property type="protein sequence ID" value="TCV01324.1"/>
    <property type="molecule type" value="Genomic_DNA"/>
</dbReference>
<evidence type="ECO:0000313" key="3">
    <source>
        <dbReference type="Proteomes" id="UP000294692"/>
    </source>
</evidence>
<dbReference type="InterPro" id="IPR009562">
    <property type="entry name" value="DUF1178"/>
</dbReference>
<gene>
    <name evidence="2" type="ORF">EV686_10232</name>
</gene>
<evidence type="ECO:0008006" key="4">
    <source>
        <dbReference type="Google" id="ProtNLM"/>
    </source>
</evidence>
<evidence type="ECO:0000313" key="2">
    <source>
        <dbReference type="EMBL" id="TCV01324.1"/>
    </source>
</evidence>
<name>A0A4R3VCH7_9BURK</name>
<proteinExistence type="predicted"/>
<dbReference type="PIRSF" id="PIRSF032131">
    <property type="entry name" value="UCP032131"/>
    <property type="match status" value="1"/>
</dbReference>
<dbReference type="Pfam" id="PF06676">
    <property type="entry name" value="DUF1178"/>
    <property type="match status" value="1"/>
</dbReference>
<comment type="caution">
    <text evidence="2">The sequence shown here is derived from an EMBL/GenBank/DDBJ whole genome shotgun (WGS) entry which is preliminary data.</text>
</comment>
<protein>
    <recommendedName>
        <fullName evidence="4">DUF1178 family protein</fullName>
    </recommendedName>
</protein>
<dbReference type="Proteomes" id="UP000294692">
    <property type="component" value="Unassembled WGS sequence"/>
</dbReference>
<sequence>MQCLYNQGIALIIAILPPRLDFMALKVFDLQCANGHVFEGWFASRDAFEDQKARGLLNCPVCGGHDIERKLSAARINLGKGAAQAQTGSAAAKSGETISAMSVPAGSEMAKMQARLLRHLRAAVRATENVGDRFAEEARRIHSGESEERAIRGTATRKERESLAEDGIEVVPIPDFLDDDRMQ</sequence>
<dbReference type="AlphaFoldDB" id="A0A4R3VCH7"/>